<dbReference type="PANTHER" id="PTHR43857">
    <property type="entry name" value="BLR7761 PROTEIN"/>
    <property type="match status" value="1"/>
</dbReference>
<reference evidence="1 2" key="1">
    <citation type="submission" date="2023-03" db="EMBL/GenBank/DDBJ databases">
        <title>Altererythrobacter sp. CAU 1644 isolated from sand.</title>
        <authorList>
            <person name="Kim W."/>
        </authorList>
    </citation>
    <scope>NUCLEOTIDE SEQUENCE [LARGE SCALE GENOMIC DNA]</scope>
    <source>
        <strain evidence="1 2">CAU 1644</strain>
    </source>
</reference>
<sequence length="131" mass="14167">MNRIFRSEDTEKAMGFASAVQTGQFLWVSGVVSWDATMSPIHVGDTRAQLGEVYSQLAELLAANGSNMAHIVKETIYTTDVDGVTAALEERRRFFGEGAVPASTLIGVSRLIHPDLRIEVEVVAMIADGAQ</sequence>
<dbReference type="GO" id="GO:0016787">
    <property type="term" value="F:hydrolase activity"/>
    <property type="evidence" value="ECO:0007669"/>
    <property type="project" value="UniProtKB-KW"/>
</dbReference>
<dbReference type="InterPro" id="IPR006175">
    <property type="entry name" value="YjgF/YER057c/UK114"/>
</dbReference>
<gene>
    <name evidence="1" type="ORF">P7228_01325</name>
</gene>
<keyword evidence="1" id="KW-0378">Hydrolase</keyword>
<dbReference type="EMBL" id="CP121106">
    <property type="protein sequence ID" value="WFL77738.1"/>
    <property type="molecule type" value="Genomic_DNA"/>
</dbReference>
<proteinExistence type="predicted"/>
<dbReference type="Gene3D" id="3.30.1330.40">
    <property type="entry name" value="RutC-like"/>
    <property type="match status" value="1"/>
</dbReference>
<organism evidence="1 2">
    <name type="scientific">Altererythrobacter arenosus</name>
    <dbReference type="NCBI Taxonomy" id="3032592"/>
    <lineage>
        <taxon>Bacteria</taxon>
        <taxon>Pseudomonadati</taxon>
        <taxon>Pseudomonadota</taxon>
        <taxon>Alphaproteobacteria</taxon>
        <taxon>Sphingomonadales</taxon>
        <taxon>Erythrobacteraceae</taxon>
        <taxon>Altererythrobacter</taxon>
    </lineage>
</organism>
<keyword evidence="2" id="KW-1185">Reference proteome</keyword>
<evidence type="ECO:0000313" key="2">
    <source>
        <dbReference type="Proteomes" id="UP001215827"/>
    </source>
</evidence>
<name>A0ABY8FRU5_9SPHN</name>
<protein>
    <submittedName>
        <fullName evidence="1">RidA family protein</fullName>
        <ecNumber evidence="1">3.5.-.-</ecNumber>
    </submittedName>
</protein>
<dbReference type="Proteomes" id="UP001215827">
    <property type="component" value="Chromosome"/>
</dbReference>
<dbReference type="EC" id="3.5.-.-" evidence="1"/>
<dbReference type="SUPFAM" id="SSF55298">
    <property type="entry name" value="YjgF-like"/>
    <property type="match status" value="1"/>
</dbReference>
<evidence type="ECO:0000313" key="1">
    <source>
        <dbReference type="EMBL" id="WFL77738.1"/>
    </source>
</evidence>
<dbReference type="PANTHER" id="PTHR43857:SF1">
    <property type="entry name" value="YJGH FAMILY PROTEIN"/>
    <property type="match status" value="1"/>
</dbReference>
<dbReference type="Pfam" id="PF01042">
    <property type="entry name" value="Ribonuc_L-PSP"/>
    <property type="match status" value="1"/>
</dbReference>
<dbReference type="InterPro" id="IPR035959">
    <property type="entry name" value="RutC-like_sf"/>
</dbReference>
<accession>A0ABY8FRU5</accession>
<dbReference type="RefSeq" id="WP_278016430.1">
    <property type="nucleotide sequence ID" value="NZ_CP121106.1"/>
</dbReference>
<dbReference type="CDD" id="cd00448">
    <property type="entry name" value="YjgF_YER057c_UK114_family"/>
    <property type="match status" value="1"/>
</dbReference>